<protein>
    <submittedName>
        <fullName evidence="1">Uncharacterized protein</fullName>
    </submittedName>
</protein>
<evidence type="ECO:0000313" key="1">
    <source>
        <dbReference type="EMBL" id="CAC5345527.1"/>
    </source>
</evidence>
<dbReference type="RefSeq" id="WP_026797954.1">
    <property type="nucleotide sequence ID" value="NZ_LR812491.1"/>
</dbReference>
<name>A0A6J7ZRF5_PLARU</name>
<dbReference type="Proteomes" id="UP000196521">
    <property type="component" value="Unassembled WGS sequence"/>
</dbReference>
<reference evidence="1" key="1">
    <citation type="submission" date="2020-05" db="EMBL/GenBank/DDBJ databases">
        <authorList>
            <consortium name="Genoscope - CEA"/>
            <person name="William W."/>
        </authorList>
    </citation>
    <scope>NUCLEOTIDE SEQUENCE [LARGE SCALE GENOMIC DNA]</scope>
    <source>
        <strain evidence="1">PCC 7821</strain>
    </source>
</reference>
<dbReference type="AlphaFoldDB" id="A0A6J7ZRF5"/>
<gene>
    <name evidence="1" type="ORF">PLAN_70104</name>
</gene>
<organism evidence="1 2">
    <name type="scientific">Planktothrix rubescens CCAP 1459/22</name>
    <dbReference type="NCBI Taxonomy" id="329571"/>
    <lineage>
        <taxon>Bacteria</taxon>
        <taxon>Bacillati</taxon>
        <taxon>Cyanobacteriota</taxon>
        <taxon>Cyanophyceae</taxon>
        <taxon>Oscillatoriophycideae</taxon>
        <taxon>Oscillatoriales</taxon>
        <taxon>Microcoleaceae</taxon>
        <taxon>Planktothrix</taxon>
    </lineage>
</organism>
<evidence type="ECO:0000313" key="2">
    <source>
        <dbReference type="Proteomes" id="UP000196521"/>
    </source>
</evidence>
<comment type="caution">
    <text evidence="1">The sequence shown here is derived from an EMBL/GenBank/DDBJ whole genome shotgun (WGS) entry which is preliminary data.</text>
</comment>
<dbReference type="EMBL" id="CZCZ02000017">
    <property type="protein sequence ID" value="CAC5345527.1"/>
    <property type="molecule type" value="Genomic_DNA"/>
</dbReference>
<keyword evidence="2" id="KW-1185">Reference proteome</keyword>
<sequence>MNTISIAISDERLLKLQQVANELNLSIEELVLIGIENFLARGEFSSPNTAKNSLNNNAEISTEVVEKFYVLASDWEKEVSGLSSTAQISEHPAYQEIINMGTKIVPLLLLELKNNPLYWLSALSAITGENPIKPEQRGRVKQMASAWIEWGKIQGYAIEDNV</sequence>
<proteinExistence type="predicted"/>
<accession>A0A6J7ZRF5</accession>